<organism evidence="1 2">
    <name type="scientific">Kineosporia mesophila</name>
    <dbReference type="NCBI Taxonomy" id="566012"/>
    <lineage>
        <taxon>Bacteria</taxon>
        <taxon>Bacillati</taxon>
        <taxon>Actinomycetota</taxon>
        <taxon>Actinomycetes</taxon>
        <taxon>Kineosporiales</taxon>
        <taxon>Kineosporiaceae</taxon>
        <taxon>Kineosporia</taxon>
    </lineage>
</organism>
<gene>
    <name evidence="1" type="ORF">GCM10022223_46960</name>
</gene>
<dbReference type="EMBL" id="BAAAZO010000009">
    <property type="protein sequence ID" value="GAA3624501.1"/>
    <property type="molecule type" value="Genomic_DNA"/>
</dbReference>
<protein>
    <submittedName>
        <fullName evidence="1">Uncharacterized protein</fullName>
    </submittedName>
</protein>
<sequence length="55" mass="6107">MCEECGSIPTAQQCGKPDEEWEILGDIARGLTPRYSCPESIPCPRHDRPETTSKS</sequence>
<comment type="caution">
    <text evidence="1">The sequence shown here is derived from an EMBL/GenBank/DDBJ whole genome shotgun (WGS) entry which is preliminary data.</text>
</comment>
<reference evidence="2" key="1">
    <citation type="journal article" date="2019" name="Int. J. Syst. Evol. Microbiol.">
        <title>The Global Catalogue of Microorganisms (GCM) 10K type strain sequencing project: providing services to taxonomists for standard genome sequencing and annotation.</title>
        <authorList>
            <consortium name="The Broad Institute Genomics Platform"/>
            <consortium name="The Broad Institute Genome Sequencing Center for Infectious Disease"/>
            <person name="Wu L."/>
            <person name="Ma J."/>
        </authorList>
    </citation>
    <scope>NUCLEOTIDE SEQUENCE [LARGE SCALE GENOMIC DNA]</scope>
    <source>
        <strain evidence="2">JCM 16902</strain>
    </source>
</reference>
<dbReference type="Proteomes" id="UP001501074">
    <property type="component" value="Unassembled WGS sequence"/>
</dbReference>
<evidence type="ECO:0000313" key="1">
    <source>
        <dbReference type="EMBL" id="GAA3624501.1"/>
    </source>
</evidence>
<accession>A0ABP7A429</accession>
<evidence type="ECO:0000313" key="2">
    <source>
        <dbReference type="Proteomes" id="UP001501074"/>
    </source>
</evidence>
<keyword evidence="2" id="KW-1185">Reference proteome</keyword>
<proteinExistence type="predicted"/>
<name>A0ABP7A429_9ACTN</name>